<organism evidence="2 3">
    <name type="scientific">Aquimarina celericrescens</name>
    <dbReference type="NCBI Taxonomy" id="1964542"/>
    <lineage>
        <taxon>Bacteria</taxon>
        <taxon>Pseudomonadati</taxon>
        <taxon>Bacteroidota</taxon>
        <taxon>Flavobacteriia</taxon>
        <taxon>Flavobacteriales</taxon>
        <taxon>Flavobacteriaceae</taxon>
        <taxon>Aquimarina</taxon>
    </lineage>
</organism>
<name>A0ABW5AVA0_9FLAO</name>
<dbReference type="RefSeq" id="WP_378319635.1">
    <property type="nucleotide sequence ID" value="NZ_JBHUHY010000004.1"/>
</dbReference>
<proteinExistence type="predicted"/>
<dbReference type="InterPro" id="IPR032710">
    <property type="entry name" value="NTF2-like_dom_sf"/>
</dbReference>
<comment type="caution">
    <text evidence="2">The sequence shown here is derived from an EMBL/GenBank/DDBJ whole genome shotgun (WGS) entry which is preliminary data.</text>
</comment>
<dbReference type="SUPFAM" id="SSF54427">
    <property type="entry name" value="NTF2-like"/>
    <property type="match status" value="1"/>
</dbReference>
<protein>
    <submittedName>
        <fullName evidence="2">Nuclear transport factor 2 family protein</fullName>
    </submittedName>
</protein>
<reference evidence="3" key="1">
    <citation type="journal article" date="2019" name="Int. J. Syst. Evol. Microbiol.">
        <title>The Global Catalogue of Microorganisms (GCM) 10K type strain sequencing project: providing services to taxonomists for standard genome sequencing and annotation.</title>
        <authorList>
            <consortium name="The Broad Institute Genomics Platform"/>
            <consortium name="The Broad Institute Genome Sequencing Center for Infectious Disease"/>
            <person name="Wu L."/>
            <person name="Ma J."/>
        </authorList>
    </citation>
    <scope>NUCLEOTIDE SEQUENCE [LARGE SCALE GENOMIC DNA]</scope>
    <source>
        <strain evidence="3">DT92</strain>
    </source>
</reference>
<sequence>MKNLEKEANRFLDILVAGDVNAVRDIWHPDGTLEFPFSPKGAWSVEGRDNIVDYFEDAFKRKTPEKFESQSALLMADGEHLFMEFKGYLENNKNEKYTNDYCVLFQFKDDKLFKFREFYNTLIREKYEGQ</sequence>
<dbReference type="Gene3D" id="3.10.450.50">
    <property type="match status" value="1"/>
</dbReference>
<feature type="domain" description="SnoaL-like" evidence="1">
    <location>
        <begin position="9"/>
        <end position="112"/>
    </location>
</feature>
<evidence type="ECO:0000313" key="2">
    <source>
        <dbReference type="EMBL" id="MFD2186646.1"/>
    </source>
</evidence>
<dbReference type="Pfam" id="PF12680">
    <property type="entry name" value="SnoaL_2"/>
    <property type="match status" value="1"/>
</dbReference>
<keyword evidence="3" id="KW-1185">Reference proteome</keyword>
<dbReference type="Proteomes" id="UP001597344">
    <property type="component" value="Unassembled WGS sequence"/>
</dbReference>
<dbReference type="InterPro" id="IPR037401">
    <property type="entry name" value="SnoaL-like"/>
</dbReference>
<accession>A0ABW5AVA0</accession>
<evidence type="ECO:0000259" key="1">
    <source>
        <dbReference type="Pfam" id="PF12680"/>
    </source>
</evidence>
<dbReference type="EMBL" id="JBHUHY010000004">
    <property type="protein sequence ID" value="MFD2186646.1"/>
    <property type="molecule type" value="Genomic_DNA"/>
</dbReference>
<gene>
    <name evidence="2" type="ORF">ACFSJT_07560</name>
</gene>
<evidence type="ECO:0000313" key="3">
    <source>
        <dbReference type="Proteomes" id="UP001597344"/>
    </source>
</evidence>